<dbReference type="InterPro" id="IPR025394">
    <property type="entry name" value="DUF4127"/>
</dbReference>
<organism evidence="2 3">
    <name type="scientific">Spirosoma liriopis</name>
    <dbReference type="NCBI Taxonomy" id="2937440"/>
    <lineage>
        <taxon>Bacteria</taxon>
        <taxon>Pseudomonadati</taxon>
        <taxon>Bacteroidota</taxon>
        <taxon>Cytophagia</taxon>
        <taxon>Cytophagales</taxon>
        <taxon>Cytophagaceae</taxon>
        <taxon>Spirosoma</taxon>
    </lineage>
</organism>
<dbReference type="Pfam" id="PF13552">
    <property type="entry name" value="DUF4127"/>
    <property type="match status" value="1"/>
</dbReference>
<feature type="chain" id="PRO_5045329569" evidence="1">
    <location>
        <begin position="23"/>
        <end position="539"/>
    </location>
</feature>
<dbReference type="EMBL" id="JALPRF010000002">
    <property type="protein sequence ID" value="MCK8492978.1"/>
    <property type="molecule type" value="Genomic_DNA"/>
</dbReference>
<name>A0ABT0HLG3_9BACT</name>
<evidence type="ECO:0000256" key="1">
    <source>
        <dbReference type="SAM" id="SignalP"/>
    </source>
</evidence>
<accession>A0ABT0HLG3</accession>
<comment type="caution">
    <text evidence="2">The sequence shown here is derived from an EMBL/GenBank/DDBJ whole genome shotgun (WGS) entry which is preliminary data.</text>
</comment>
<evidence type="ECO:0000313" key="3">
    <source>
        <dbReference type="Proteomes" id="UP001202180"/>
    </source>
</evidence>
<reference evidence="2 3" key="1">
    <citation type="submission" date="2022-04" db="EMBL/GenBank/DDBJ databases">
        <title>Spirosoma sp. strain RP8 genome sequencing and assembly.</title>
        <authorList>
            <person name="Jung Y."/>
        </authorList>
    </citation>
    <scope>NUCLEOTIDE SEQUENCE [LARGE SCALE GENOMIC DNA]</scope>
    <source>
        <strain evidence="2 3">RP8</strain>
    </source>
</reference>
<gene>
    <name evidence="2" type="ORF">M0L20_14010</name>
</gene>
<dbReference type="RefSeq" id="WP_248477559.1">
    <property type="nucleotide sequence ID" value="NZ_JALPRF010000002.1"/>
</dbReference>
<evidence type="ECO:0000313" key="2">
    <source>
        <dbReference type="EMBL" id="MCK8492978.1"/>
    </source>
</evidence>
<feature type="signal peptide" evidence="1">
    <location>
        <begin position="1"/>
        <end position="22"/>
    </location>
</feature>
<keyword evidence="1" id="KW-0732">Signal</keyword>
<proteinExistence type="predicted"/>
<protein>
    <submittedName>
        <fullName evidence="2">DUF4127 family protein</fullName>
    </submittedName>
</protein>
<keyword evidence="3" id="KW-1185">Reference proteome</keyword>
<sequence>MPRLLILTVLVLFAGLWLPASAGTAPAFHARILLIPLDDRPPCLQFTQRMGRIGDAEVVTPPMELLGRFTTPGQSEKIINWVQQQDLKSFDAAIIALDMLAYGGLVGSRVHNVSFDEAIKRLTIMAELHKRAPALKIYAQSVVMRLAPTADQKNGAYREKLAHWAEISVATDAKSKTETATLEREIPAEGLADYKRARSRNLRINKQAIDLVRRGVIDYLLLTQDDAKPQGVHIADRETLIAETKRLKLTDKIAIQPGADEVSMLLLARALNKHANFSPRVKAVYSSEKVGNTVMPFEDRPLRQTVSYHINATGSQEVDREQDADVLYYVYASRFEKDRAESFADEIAQKIGSGKHVIVADVDPKGDVQGGDTAFTMALEKRHILPELSGYASWNTAGNTIGTALPQGVIFTLAQAKLLKQPAVAERIWSAQNWFLIHRVLDDYCFHNLIRAKANQFARQVGRSSTLMSDETTRQVEEYSLNLLRQSFDELATNFEQKRPGSYQQVVRCTKPTNLRFNLPWNRTFEALIDFDLSCSVTP</sequence>
<dbReference type="Proteomes" id="UP001202180">
    <property type="component" value="Unassembled WGS sequence"/>
</dbReference>